<dbReference type="InterPro" id="IPR036737">
    <property type="entry name" value="OmpA-like_sf"/>
</dbReference>
<accession>A0A2R3QE66</accession>
<dbReference type="SUPFAM" id="SSF103088">
    <property type="entry name" value="OmpA-like"/>
    <property type="match status" value="1"/>
</dbReference>
<dbReference type="Gene3D" id="1.25.40.10">
    <property type="entry name" value="Tetratricopeptide repeat domain"/>
    <property type="match status" value="1"/>
</dbReference>
<keyword evidence="1" id="KW-0472">Membrane</keyword>
<dbReference type="InterPro" id="IPR011990">
    <property type="entry name" value="TPR-like_helical_dom_sf"/>
</dbReference>
<evidence type="ECO:0000313" key="4">
    <source>
        <dbReference type="EMBL" id="AVO50062.1"/>
    </source>
</evidence>
<reference evidence="4 5" key="1">
    <citation type="submission" date="2018-03" db="EMBL/GenBank/DDBJ databases">
        <title>Genome sequencing of Melaminivora sp.</title>
        <authorList>
            <person name="Kim S.-J."/>
            <person name="Heo J."/>
            <person name="Ahn J.-H."/>
            <person name="Kwon S.-W."/>
        </authorList>
    </citation>
    <scope>NUCLEOTIDE SEQUENCE [LARGE SCALE GENOMIC DNA]</scope>
    <source>
        <strain evidence="4 5">SC2-9</strain>
    </source>
</reference>
<dbReference type="OrthoDB" id="8836583at2"/>
<dbReference type="PROSITE" id="PS51123">
    <property type="entry name" value="OMPA_2"/>
    <property type="match status" value="1"/>
</dbReference>
<evidence type="ECO:0000259" key="3">
    <source>
        <dbReference type="PROSITE" id="PS51123"/>
    </source>
</evidence>
<sequence length="395" mass="41791">MPLISFAHRARHILGACLLGVAASACVSNPPASSPAGPASLSVAVDRLGGDLAGQINTSILERMRSRKVVLDPFIDAQSGQQTASAVRAGQLLAQRLSAKDSGLKVEPFTAQGVQQADYLIAGSLARTRADAGDYTLSATVTERRTGLVIASSTTRINAGEIDGTPTAFFSDSPSLVSDRLTQGYIATSRTAQGGAADAPYLASVSTAALINEATQAYEAGGYGDALARYQAAAARPDGKQLRVFNGLYNTHGKLGQTQEAEAAFAQIVALGLATNNLAMRLLFNPGTTEFWRDRAVSGSYPVWLRQIAREAAAGDYCLTVVGHTSRTGAEGVNERLSLARARSVRDLLTGHDRKLAERVDVDGVGWHENIIGSGTDDTRDSLDRRVEFKVRNCR</sequence>
<protein>
    <submittedName>
        <fullName evidence="4">Flagellar motor protein MotB</fullName>
    </submittedName>
</protein>
<evidence type="ECO:0000256" key="1">
    <source>
        <dbReference type="PROSITE-ProRule" id="PRU00473"/>
    </source>
</evidence>
<keyword evidence="2" id="KW-0732">Signal</keyword>
<name>A0A2R3QE66_9BURK</name>
<evidence type="ECO:0000313" key="5">
    <source>
        <dbReference type="Proteomes" id="UP000237925"/>
    </source>
</evidence>
<dbReference type="KEGG" id="mela:C6568_12980"/>
<dbReference type="GO" id="GO:0016020">
    <property type="term" value="C:membrane"/>
    <property type="evidence" value="ECO:0007669"/>
    <property type="project" value="UniProtKB-UniRule"/>
</dbReference>
<keyword evidence="5" id="KW-1185">Reference proteome</keyword>
<dbReference type="EMBL" id="CP027667">
    <property type="protein sequence ID" value="AVO50062.1"/>
    <property type="molecule type" value="Genomic_DNA"/>
</dbReference>
<dbReference type="Proteomes" id="UP000237925">
    <property type="component" value="Chromosome"/>
</dbReference>
<gene>
    <name evidence="4" type="ORF">C6568_12980</name>
</gene>
<dbReference type="RefSeq" id="WP_106684489.1">
    <property type="nucleotide sequence ID" value="NZ_CP027667.1"/>
</dbReference>
<feature type="signal peptide" evidence="2">
    <location>
        <begin position="1"/>
        <end position="27"/>
    </location>
</feature>
<proteinExistence type="predicted"/>
<keyword evidence="4" id="KW-0966">Cell projection</keyword>
<keyword evidence="4" id="KW-0282">Flagellum</keyword>
<dbReference type="Pfam" id="PF00691">
    <property type="entry name" value="OmpA"/>
    <property type="match status" value="1"/>
</dbReference>
<dbReference type="Gene3D" id="3.30.1330.60">
    <property type="entry name" value="OmpA-like domain"/>
    <property type="match status" value="1"/>
</dbReference>
<keyword evidence="4" id="KW-0969">Cilium</keyword>
<feature type="chain" id="PRO_5015356974" evidence="2">
    <location>
        <begin position="28"/>
        <end position="395"/>
    </location>
</feature>
<evidence type="ECO:0000256" key="2">
    <source>
        <dbReference type="SAM" id="SignalP"/>
    </source>
</evidence>
<dbReference type="AlphaFoldDB" id="A0A2R3QE66"/>
<feature type="domain" description="OmpA-like" evidence="3">
    <location>
        <begin position="271"/>
        <end position="395"/>
    </location>
</feature>
<dbReference type="InterPro" id="IPR006665">
    <property type="entry name" value="OmpA-like"/>
</dbReference>
<organism evidence="4 5">
    <name type="scientific">Melaminivora suipulveris</name>
    <dbReference type="NCBI Taxonomy" id="2109913"/>
    <lineage>
        <taxon>Bacteria</taxon>
        <taxon>Pseudomonadati</taxon>
        <taxon>Pseudomonadota</taxon>
        <taxon>Betaproteobacteria</taxon>
        <taxon>Burkholderiales</taxon>
        <taxon>Comamonadaceae</taxon>
        <taxon>Melaminivora</taxon>
    </lineage>
</organism>